<keyword evidence="2" id="KW-1185">Reference proteome</keyword>
<dbReference type="RefSeq" id="WP_072822746.1">
    <property type="nucleotide sequence ID" value="NZ_LT670849.1"/>
</dbReference>
<evidence type="ECO:0000313" key="2">
    <source>
        <dbReference type="Proteomes" id="UP000184096"/>
    </source>
</evidence>
<dbReference type="OrthoDB" id="207753at2"/>
<name>A0A1M7UKL2_9BRAD</name>
<dbReference type="AlphaFoldDB" id="A0A1M7UKL2"/>
<organism evidence="1 2">
    <name type="scientific">Bradyrhizobium erythrophlei</name>
    <dbReference type="NCBI Taxonomy" id="1437360"/>
    <lineage>
        <taxon>Bacteria</taxon>
        <taxon>Pseudomonadati</taxon>
        <taxon>Pseudomonadota</taxon>
        <taxon>Alphaproteobacteria</taxon>
        <taxon>Hyphomicrobiales</taxon>
        <taxon>Nitrobacteraceae</taxon>
        <taxon>Bradyrhizobium</taxon>
    </lineage>
</organism>
<sequence>MLQNEVRPVFCGVCNVPVNEGTDAQGNALVICPSCGVSDTPENAVREAGEYLIDKLMREGLPESNSPGMTITHPPKRSFRFILSD</sequence>
<evidence type="ECO:0000313" key="1">
    <source>
        <dbReference type="EMBL" id="SHN83562.1"/>
    </source>
</evidence>
<gene>
    <name evidence="1" type="ORF">SAMN05444170_5549</name>
</gene>
<reference evidence="2" key="1">
    <citation type="submission" date="2016-11" db="EMBL/GenBank/DDBJ databases">
        <authorList>
            <person name="Varghese N."/>
            <person name="Submissions S."/>
        </authorList>
    </citation>
    <scope>NUCLEOTIDE SEQUENCE [LARGE SCALE GENOMIC DNA]</scope>
    <source>
        <strain evidence="2">GAS401</strain>
    </source>
</reference>
<accession>A0A1M7UKL2</accession>
<proteinExistence type="predicted"/>
<protein>
    <submittedName>
        <fullName evidence="1">Uncharacterized protein</fullName>
    </submittedName>
</protein>
<dbReference type="Proteomes" id="UP000184096">
    <property type="component" value="Chromosome I"/>
</dbReference>
<dbReference type="EMBL" id="LT670849">
    <property type="protein sequence ID" value="SHN83562.1"/>
    <property type="molecule type" value="Genomic_DNA"/>
</dbReference>